<name>A0AAV9BPT2_ACOGR</name>
<dbReference type="SUPFAM" id="SSF57756">
    <property type="entry name" value="Retrovirus zinc finger-like domains"/>
    <property type="match status" value="1"/>
</dbReference>
<dbReference type="InterPro" id="IPR036965">
    <property type="entry name" value="Terpene_synth_N_sf"/>
</dbReference>
<dbReference type="GO" id="GO:0000287">
    <property type="term" value="F:magnesium ion binding"/>
    <property type="evidence" value="ECO:0007669"/>
    <property type="project" value="InterPro"/>
</dbReference>
<keyword evidence="3" id="KW-0460">Magnesium</keyword>
<keyword evidence="2" id="KW-0479">Metal-binding</keyword>
<dbReference type="Proteomes" id="UP001179952">
    <property type="component" value="Unassembled WGS sequence"/>
</dbReference>
<dbReference type="InterPro" id="IPR008930">
    <property type="entry name" value="Terpenoid_cyclase/PrenylTrfase"/>
</dbReference>
<dbReference type="AlphaFoldDB" id="A0AAV9BPT2"/>
<dbReference type="InterPro" id="IPR050148">
    <property type="entry name" value="Terpene_synthase-like"/>
</dbReference>
<dbReference type="InterPro" id="IPR005630">
    <property type="entry name" value="Terpene_synthase_metal-bd"/>
</dbReference>
<keyword evidence="7" id="KW-1185">Reference proteome</keyword>
<dbReference type="GO" id="GO:0016102">
    <property type="term" value="P:diterpenoid biosynthetic process"/>
    <property type="evidence" value="ECO:0007669"/>
    <property type="project" value="InterPro"/>
</dbReference>
<evidence type="ECO:0000313" key="6">
    <source>
        <dbReference type="EMBL" id="KAK1278316.1"/>
    </source>
</evidence>
<accession>A0AAV9BPT2</accession>
<feature type="domain" description="Terpene synthase N-terminal" evidence="4">
    <location>
        <begin position="2"/>
        <end position="121"/>
    </location>
</feature>
<evidence type="ECO:0000313" key="7">
    <source>
        <dbReference type="Proteomes" id="UP001179952"/>
    </source>
</evidence>
<protein>
    <submittedName>
        <fullName evidence="6">Uncharacterized protein</fullName>
    </submittedName>
</protein>
<dbReference type="InterPro" id="IPR001906">
    <property type="entry name" value="Terpene_synth_N"/>
</dbReference>
<dbReference type="GO" id="GO:0003676">
    <property type="term" value="F:nucleic acid binding"/>
    <property type="evidence" value="ECO:0007669"/>
    <property type="project" value="InterPro"/>
</dbReference>
<proteinExistence type="predicted"/>
<evidence type="ECO:0000259" key="5">
    <source>
        <dbReference type="Pfam" id="PF03936"/>
    </source>
</evidence>
<dbReference type="CDD" id="cd00684">
    <property type="entry name" value="Terpene_cyclase_plant_C1"/>
    <property type="match status" value="1"/>
</dbReference>
<dbReference type="Gene3D" id="1.10.600.10">
    <property type="entry name" value="Farnesyl Diphosphate Synthase"/>
    <property type="match status" value="2"/>
</dbReference>
<dbReference type="PANTHER" id="PTHR31225:SF252">
    <property type="entry name" value="TERPENE SYNTHASE 12-RELATED"/>
    <property type="match status" value="1"/>
</dbReference>
<dbReference type="PANTHER" id="PTHR31225">
    <property type="entry name" value="OS04G0344100 PROTEIN-RELATED"/>
    <property type="match status" value="1"/>
</dbReference>
<sequence length="532" mass="61888">MYHFDKEIKETLLNILKNKDDVLVKKDLHATSLLFMLLRGHGLEVSQETNFQCFKETSGDIMDSLCDDIKGIMSLYEASYLGFEGEKTLDEAKAFTTNYLKEYLKQGEIKPILKEQVVHSLELPRHWRVRRLESYWYINIYERHGDANSALLELAKLDFNLVQSSHQTDIQKMSRWWMDLGLVDKLSYERERVMENFFWTVGQLYEPIFSNFREGITRVNCLITTIDDTYDIYGSIDEFVLFTDAVNRWELNETQNFPDYMKILISALFKTWADLCNSYLVEAKWYHNGYTPSFDEYWNNGWISISNLLMMVHAYFYVTEEITNEALDGLMNYNGIIHWSSMIFRLIDDLGTSKHELERGDVIKAIECYMLEKGVSEEVAVEHVRGLISEAWKKMNEEYIAPSPFDREFVEVGINITRMSQCMYQYGNGLIKNMMSSSDSGFGGGFGGGGWTTVRGKRERKRMRIEGRTWHAVDREIRRYRCLRKGHRSNACRDPLLYWKCKGTGHRGASCPKHLGVMGGGGAKSIDCRDID</sequence>
<evidence type="ECO:0000256" key="2">
    <source>
        <dbReference type="ARBA" id="ARBA00022723"/>
    </source>
</evidence>
<evidence type="ECO:0000259" key="4">
    <source>
        <dbReference type="Pfam" id="PF01397"/>
    </source>
</evidence>
<organism evidence="6 7">
    <name type="scientific">Acorus gramineus</name>
    <name type="common">Dwarf sweet flag</name>
    <dbReference type="NCBI Taxonomy" id="55184"/>
    <lineage>
        <taxon>Eukaryota</taxon>
        <taxon>Viridiplantae</taxon>
        <taxon>Streptophyta</taxon>
        <taxon>Embryophyta</taxon>
        <taxon>Tracheophyta</taxon>
        <taxon>Spermatophyta</taxon>
        <taxon>Magnoliopsida</taxon>
        <taxon>Liliopsida</taxon>
        <taxon>Acoraceae</taxon>
        <taxon>Acorus</taxon>
    </lineage>
</organism>
<dbReference type="InterPro" id="IPR036875">
    <property type="entry name" value="Znf_CCHC_sf"/>
</dbReference>
<feature type="domain" description="Terpene synthase metal-binding" evidence="5">
    <location>
        <begin position="270"/>
        <end position="394"/>
    </location>
</feature>
<dbReference type="GO" id="GO:0010333">
    <property type="term" value="F:terpene synthase activity"/>
    <property type="evidence" value="ECO:0007669"/>
    <property type="project" value="InterPro"/>
</dbReference>
<evidence type="ECO:0000256" key="3">
    <source>
        <dbReference type="ARBA" id="ARBA00022842"/>
    </source>
</evidence>
<evidence type="ECO:0000256" key="1">
    <source>
        <dbReference type="ARBA" id="ARBA00001946"/>
    </source>
</evidence>
<dbReference type="InterPro" id="IPR044814">
    <property type="entry name" value="Terpene_cyclase_plant_C1"/>
</dbReference>
<reference evidence="6" key="2">
    <citation type="submission" date="2023-06" db="EMBL/GenBank/DDBJ databases">
        <authorList>
            <person name="Ma L."/>
            <person name="Liu K.-W."/>
            <person name="Li Z."/>
            <person name="Hsiao Y.-Y."/>
            <person name="Qi Y."/>
            <person name="Fu T."/>
            <person name="Tang G."/>
            <person name="Zhang D."/>
            <person name="Sun W.-H."/>
            <person name="Liu D.-K."/>
            <person name="Li Y."/>
            <person name="Chen G.-Z."/>
            <person name="Liu X.-D."/>
            <person name="Liao X.-Y."/>
            <person name="Jiang Y.-T."/>
            <person name="Yu X."/>
            <person name="Hao Y."/>
            <person name="Huang J."/>
            <person name="Zhao X.-W."/>
            <person name="Ke S."/>
            <person name="Chen Y.-Y."/>
            <person name="Wu W.-L."/>
            <person name="Hsu J.-L."/>
            <person name="Lin Y.-F."/>
            <person name="Huang M.-D."/>
            <person name="Li C.-Y."/>
            <person name="Huang L."/>
            <person name="Wang Z.-W."/>
            <person name="Zhao X."/>
            <person name="Zhong W.-Y."/>
            <person name="Peng D.-H."/>
            <person name="Ahmad S."/>
            <person name="Lan S."/>
            <person name="Zhang J.-S."/>
            <person name="Tsai W.-C."/>
            <person name="Van De Peer Y."/>
            <person name="Liu Z.-J."/>
        </authorList>
    </citation>
    <scope>NUCLEOTIDE SEQUENCE</scope>
    <source>
        <strain evidence="6">SCP</strain>
        <tissue evidence="6">Leaves</tissue>
    </source>
</reference>
<dbReference type="SUPFAM" id="SSF48239">
    <property type="entry name" value="Terpenoid cyclases/Protein prenyltransferases"/>
    <property type="match status" value="1"/>
</dbReference>
<dbReference type="Gene3D" id="1.50.10.130">
    <property type="entry name" value="Terpene synthase, N-terminal domain"/>
    <property type="match status" value="1"/>
</dbReference>
<comment type="caution">
    <text evidence="6">The sequence shown here is derived from an EMBL/GenBank/DDBJ whole genome shotgun (WGS) entry which is preliminary data.</text>
</comment>
<dbReference type="Pfam" id="PF01397">
    <property type="entry name" value="Terpene_synth"/>
    <property type="match status" value="1"/>
</dbReference>
<dbReference type="EMBL" id="JAUJYN010000002">
    <property type="protein sequence ID" value="KAK1278316.1"/>
    <property type="molecule type" value="Genomic_DNA"/>
</dbReference>
<comment type="cofactor">
    <cofactor evidence="1">
        <name>Mg(2+)</name>
        <dbReference type="ChEBI" id="CHEBI:18420"/>
    </cofactor>
</comment>
<dbReference type="InterPro" id="IPR008949">
    <property type="entry name" value="Isoprenoid_synthase_dom_sf"/>
</dbReference>
<gene>
    <name evidence="6" type="ORF">QJS04_geneDACA023365</name>
</gene>
<dbReference type="Pfam" id="PF03936">
    <property type="entry name" value="Terpene_synth_C"/>
    <property type="match status" value="1"/>
</dbReference>
<reference evidence="6" key="1">
    <citation type="journal article" date="2023" name="Nat. Commun.">
        <title>Diploid and tetraploid genomes of Acorus and the evolution of monocots.</title>
        <authorList>
            <person name="Ma L."/>
            <person name="Liu K.W."/>
            <person name="Li Z."/>
            <person name="Hsiao Y.Y."/>
            <person name="Qi Y."/>
            <person name="Fu T."/>
            <person name="Tang G.D."/>
            <person name="Zhang D."/>
            <person name="Sun W.H."/>
            <person name="Liu D.K."/>
            <person name="Li Y."/>
            <person name="Chen G.Z."/>
            <person name="Liu X.D."/>
            <person name="Liao X.Y."/>
            <person name="Jiang Y.T."/>
            <person name="Yu X."/>
            <person name="Hao Y."/>
            <person name="Huang J."/>
            <person name="Zhao X.W."/>
            <person name="Ke S."/>
            <person name="Chen Y.Y."/>
            <person name="Wu W.L."/>
            <person name="Hsu J.L."/>
            <person name="Lin Y.F."/>
            <person name="Huang M.D."/>
            <person name="Li C.Y."/>
            <person name="Huang L."/>
            <person name="Wang Z.W."/>
            <person name="Zhao X."/>
            <person name="Zhong W.Y."/>
            <person name="Peng D.H."/>
            <person name="Ahmad S."/>
            <person name="Lan S."/>
            <person name="Zhang J.S."/>
            <person name="Tsai W.C."/>
            <person name="Van de Peer Y."/>
            <person name="Liu Z.J."/>
        </authorList>
    </citation>
    <scope>NUCLEOTIDE SEQUENCE</scope>
    <source>
        <strain evidence="6">SCP</strain>
    </source>
</reference>
<dbReference type="SUPFAM" id="SSF48576">
    <property type="entry name" value="Terpenoid synthases"/>
    <property type="match status" value="1"/>
</dbReference>
<dbReference type="GO" id="GO:0008270">
    <property type="term" value="F:zinc ion binding"/>
    <property type="evidence" value="ECO:0007669"/>
    <property type="project" value="InterPro"/>
</dbReference>